<evidence type="ECO:0000256" key="1">
    <source>
        <dbReference type="ARBA" id="ARBA00008668"/>
    </source>
</evidence>
<dbReference type="GO" id="GO:0016298">
    <property type="term" value="F:lipase activity"/>
    <property type="evidence" value="ECO:0007669"/>
    <property type="project" value="TreeGrafter"/>
</dbReference>
<evidence type="ECO:0008006" key="6">
    <source>
        <dbReference type="Google" id="ProtNLM"/>
    </source>
</evidence>
<dbReference type="Pfam" id="PF00657">
    <property type="entry name" value="Lipase_GDSL"/>
    <property type="match status" value="1"/>
</dbReference>
<dbReference type="AlphaFoldDB" id="A0AAV5I153"/>
<dbReference type="PANTHER" id="PTHR45966:SF1">
    <property type="entry name" value="GDSL ESTERASE_LIPASE 1-RELATED"/>
    <property type="match status" value="1"/>
</dbReference>
<dbReference type="InterPro" id="IPR044552">
    <property type="entry name" value="GLIP1-5/GLL25"/>
</dbReference>
<gene>
    <name evidence="4" type="ORF">SLEP1_g6458</name>
</gene>
<keyword evidence="2 3" id="KW-0732">Signal</keyword>
<dbReference type="Proteomes" id="UP001054252">
    <property type="component" value="Unassembled WGS sequence"/>
</dbReference>
<dbReference type="PANTHER" id="PTHR45966">
    <property type="entry name" value="GDSL-LIKE LIPASE/ACYLHYDROLASE"/>
    <property type="match status" value="1"/>
</dbReference>
<accession>A0AAV5I153</accession>
<proteinExistence type="inferred from homology"/>
<evidence type="ECO:0000313" key="5">
    <source>
        <dbReference type="Proteomes" id="UP001054252"/>
    </source>
</evidence>
<dbReference type="EMBL" id="BPVZ01000006">
    <property type="protein sequence ID" value="GKU92775.1"/>
    <property type="molecule type" value="Genomic_DNA"/>
</dbReference>
<dbReference type="Gene3D" id="3.40.50.1110">
    <property type="entry name" value="SGNH hydrolase"/>
    <property type="match status" value="1"/>
</dbReference>
<evidence type="ECO:0000256" key="3">
    <source>
        <dbReference type="SAM" id="SignalP"/>
    </source>
</evidence>
<evidence type="ECO:0000313" key="4">
    <source>
        <dbReference type="EMBL" id="GKU92775.1"/>
    </source>
</evidence>
<dbReference type="InterPro" id="IPR001087">
    <property type="entry name" value="GDSL"/>
</dbReference>
<evidence type="ECO:0000256" key="2">
    <source>
        <dbReference type="ARBA" id="ARBA00022729"/>
    </source>
</evidence>
<keyword evidence="5" id="KW-1185">Reference proteome</keyword>
<dbReference type="InterPro" id="IPR036514">
    <property type="entry name" value="SGNH_hydro_sf"/>
</dbReference>
<feature type="chain" id="PRO_5043752954" description="GDSL esterase/lipase" evidence="3">
    <location>
        <begin position="25"/>
        <end position="129"/>
    </location>
</feature>
<feature type="signal peptide" evidence="3">
    <location>
        <begin position="1"/>
        <end position="24"/>
    </location>
</feature>
<name>A0AAV5I153_9ROSI</name>
<organism evidence="4 5">
    <name type="scientific">Rubroshorea leprosula</name>
    <dbReference type="NCBI Taxonomy" id="152421"/>
    <lineage>
        <taxon>Eukaryota</taxon>
        <taxon>Viridiplantae</taxon>
        <taxon>Streptophyta</taxon>
        <taxon>Embryophyta</taxon>
        <taxon>Tracheophyta</taxon>
        <taxon>Spermatophyta</taxon>
        <taxon>Magnoliopsida</taxon>
        <taxon>eudicotyledons</taxon>
        <taxon>Gunneridae</taxon>
        <taxon>Pentapetalae</taxon>
        <taxon>rosids</taxon>
        <taxon>malvids</taxon>
        <taxon>Malvales</taxon>
        <taxon>Dipterocarpaceae</taxon>
        <taxon>Rubroshorea</taxon>
    </lineage>
</organism>
<comment type="caution">
    <text evidence="4">The sequence shown here is derived from an EMBL/GenBank/DDBJ whole genome shotgun (WGS) entry which is preliminary data.</text>
</comment>
<reference evidence="4 5" key="1">
    <citation type="journal article" date="2021" name="Commun. Biol.">
        <title>The genome of Shorea leprosula (Dipterocarpaceae) highlights the ecological relevance of drought in aseasonal tropical rainforests.</title>
        <authorList>
            <person name="Ng K.K.S."/>
            <person name="Kobayashi M.J."/>
            <person name="Fawcett J.A."/>
            <person name="Hatakeyama M."/>
            <person name="Paape T."/>
            <person name="Ng C.H."/>
            <person name="Ang C.C."/>
            <person name="Tnah L.H."/>
            <person name="Lee C.T."/>
            <person name="Nishiyama T."/>
            <person name="Sese J."/>
            <person name="O'Brien M.J."/>
            <person name="Copetti D."/>
            <person name="Mohd Noor M.I."/>
            <person name="Ong R.C."/>
            <person name="Putra M."/>
            <person name="Sireger I.Z."/>
            <person name="Indrioko S."/>
            <person name="Kosugi Y."/>
            <person name="Izuno A."/>
            <person name="Isagi Y."/>
            <person name="Lee S.L."/>
            <person name="Shimizu K.K."/>
        </authorList>
    </citation>
    <scope>NUCLEOTIDE SEQUENCE [LARGE SCALE GENOMIC DNA]</scope>
    <source>
        <strain evidence="4">214</strain>
    </source>
</reference>
<comment type="similarity">
    <text evidence="1">Belongs to the 'GDSL' lipolytic enzyme family.</text>
</comment>
<sequence>MAISLRLHICLLLLFTSFLNLIICYCPGEDHVPLFIFGDSYLDSGNNNYFNTTAKANFYPYGETFFNYSTGRYSDGRLISDFVAAYADLLFLPPYLQGNKQYTYGVNFASSGAGALYGTFRSSVKHFTV</sequence>
<protein>
    <recommendedName>
        <fullName evidence="6">GDSL esterase/lipase</fullName>
    </recommendedName>
</protein>